<proteinExistence type="predicted"/>
<protein>
    <recommendedName>
        <fullName evidence="2">B box-type domain-containing protein</fullName>
    </recommendedName>
</protein>
<keyword evidence="1" id="KW-0862">Zinc</keyword>
<dbReference type="GO" id="GO:0008270">
    <property type="term" value="F:zinc ion binding"/>
    <property type="evidence" value="ECO:0007669"/>
    <property type="project" value="UniProtKB-KW"/>
</dbReference>
<evidence type="ECO:0000313" key="4">
    <source>
        <dbReference type="Proteomes" id="UP000828390"/>
    </source>
</evidence>
<dbReference type="EMBL" id="JAIWYP010000006">
    <property type="protein sequence ID" value="KAH3807550.1"/>
    <property type="molecule type" value="Genomic_DNA"/>
</dbReference>
<reference evidence="3" key="1">
    <citation type="journal article" date="2019" name="bioRxiv">
        <title>The Genome of the Zebra Mussel, Dreissena polymorpha: A Resource for Invasive Species Research.</title>
        <authorList>
            <person name="McCartney M.A."/>
            <person name="Auch B."/>
            <person name="Kono T."/>
            <person name="Mallez S."/>
            <person name="Zhang Y."/>
            <person name="Obille A."/>
            <person name="Becker A."/>
            <person name="Abrahante J.E."/>
            <person name="Garbe J."/>
            <person name="Badalamenti J.P."/>
            <person name="Herman A."/>
            <person name="Mangelson H."/>
            <person name="Liachko I."/>
            <person name="Sullivan S."/>
            <person name="Sone E.D."/>
            <person name="Koren S."/>
            <person name="Silverstein K.A.T."/>
            <person name="Beckman K.B."/>
            <person name="Gohl D.M."/>
        </authorList>
    </citation>
    <scope>NUCLEOTIDE SEQUENCE</scope>
    <source>
        <strain evidence="3">Duluth1</strain>
        <tissue evidence="3">Whole animal</tissue>
    </source>
</reference>
<dbReference type="PANTHER" id="PTHR25462">
    <property type="entry name" value="BONUS, ISOFORM C-RELATED"/>
    <property type="match status" value="1"/>
</dbReference>
<comment type="caution">
    <text evidence="3">The sequence shown here is derived from an EMBL/GenBank/DDBJ whole genome shotgun (WGS) entry which is preliminary data.</text>
</comment>
<dbReference type="PANTHER" id="PTHR25462:SF296">
    <property type="entry name" value="MEIOTIC P26, ISOFORM F"/>
    <property type="match status" value="1"/>
</dbReference>
<dbReference type="Gene3D" id="3.30.160.60">
    <property type="entry name" value="Classic Zinc Finger"/>
    <property type="match status" value="1"/>
</dbReference>
<feature type="domain" description="B box-type" evidence="2">
    <location>
        <begin position="78"/>
        <end position="121"/>
    </location>
</feature>
<reference evidence="3" key="2">
    <citation type="submission" date="2020-11" db="EMBL/GenBank/DDBJ databases">
        <authorList>
            <person name="McCartney M.A."/>
            <person name="Auch B."/>
            <person name="Kono T."/>
            <person name="Mallez S."/>
            <person name="Becker A."/>
            <person name="Gohl D.M."/>
            <person name="Silverstein K.A.T."/>
            <person name="Koren S."/>
            <person name="Bechman K.B."/>
            <person name="Herman A."/>
            <person name="Abrahante J.E."/>
            <person name="Garbe J."/>
        </authorList>
    </citation>
    <scope>NUCLEOTIDE SEQUENCE</scope>
    <source>
        <strain evidence="3">Duluth1</strain>
        <tissue evidence="3">Whole animal</tissue>
    </source>
</reference>
<dbReference type="PROSITE" id="PS50119">
    <property type="entry name" value="ZF_BBOX"/>
    <property type="match status" value="2"/>
</dbReference>
<evidence type="ECO:0000313" key="3">
    <source>
        <dbReference type="EMBL" id="KAH3807550.1"/>
    </source>
</evidence>
<gene>
    <name evidence="3" type="ORF">DPMN_135895</name>
</gene>
<dbReference type="Proteomes" id="UP000828390">
    <property type="component" value="Unassembled WGS sequence"/>
</dbReference>
<sequence length="348" mass="39184">MATGGENSSDIDVGCATLRSCDPCKKDNTTKDATQFCTECVEFLCDDCKRGHSRFKAGNHSFIFAADVTDVPVVVDMKDIDKCEEHKKKLKFFCKDHSFLCCSTCAFIHRTCKSVEEIAKISDKMKENLKELHDSLVKVGDKERLKIEDCTKTVDTLEGKVTQFQKTIDIIKEETIKLFETAKSRITYEANTILATESERLGERKISSENTLKIISEILPLCLGVINNGTPQQAFIFAKYIEQKLKEIENHDREQRKKHFKMQLSLEFAKETASLISKGPAVVILNDERQNINTNGVVCSFSPSPTVVPDSGKTCLGLKQLKCLNFTVARMDFLPDKRLVVAYADKQL</sequence>
<keyword evidence="1" id="KW-0863">Zinc-finger</keyword>
<name>A0A9D4FYU9_DREPO</name>
<dbReference type="InterPro" id="IPR000315">
    <property type="entry name" value="Znf_B-box"/>
</dbReference>
<evidence type="ECO:0000259" key="2">
    <source>
        <dbReference type="PROSITE" id="PS50119"/>
    </source>
</evidence>
<organism evidence="3 4">
    <name type="scientific">Dreissena polymorpha</name>
    <name type="common">Zebra mussel</name>
    <name type="synonym">Mytilus polymorpha</name>
    <dbReference type="NCBI Taxonomy" id="45954"/>
    <lineage>
        <taxon>Eukaryota</taxon>
        <taxon>Metazoa</taxon>
        <taxon>Spiralia</taxon>
        <taxon>Lophotrochozoa</taxon>
        <taxon>Mollusca</taxon>
        <taxon>Bivalvia</taxon>
        <taxon>Autobranchia</taxon>
        <taxon>Heteroconchia</taxon>
        <taxon>Euheterodonta</taxon>
        <taxon>Imparidentia</taxon>
        <taxon>Neoheterodontei</taxon>
        <taxon>Myida</taxon>
        <taxon>Dreissenoidea</taxon>
        <taxon>Dreissenidae</taxon>
        <taxon>Dreissena</taxon>
    </lineage>
</organism>
<dbReference type="AlphaFoldDB" id="A0A9D4FYU9"/>
<keyword evidence="1" id="KW-0479">Metal-binding</keyword>
<feature type="domain" description="B box-type" evidence="2">
    <location>
        <begin position="16"/>
        <end position="65"/>
    </location>
</feature>
<dbReference type="InterPro" id="IPR047153">
    <property type="entry name" value="TRIM45/56/19-like"/>
</dbReference>
<evidence type="ECO:0000256" key="1">
    <source>
        <dbReference type="PROSITE-ProRule" id="PRU00024"/>
    </source>
</evidence>
<keyword evidence="4" id="KW-1185">Reference proteome</keyword>
<dbReference type="SUPFAM" id="SSF57845">
    <property type="entry name" value="B-box zinc-binding domain"/>
    <property type="match status" value="1"/>
</dbReference>
<accession>A0A9D4FYU9</accession>